<evidence type="ECO:0000256" key="1">
    <source>
        <dbReference type="SAM" id="Phobius"/>
    </source>
</evidence>
<dbReference type="EMBL" id="UOGK01000759">
    <property type="protein sequence ID" value="VAX42825.1"/>
    <property type="molecule type" value="Genomic_DNA"/>
</dbReference>
<sequence>MATNALKLRDFGFGVRLGLTLLAFVILGGSAVSGLYLRAHHDNRDEREGFTLDDIRAHYHGIQSKSPMLGALERSHPEDLDTDQRQVLIDWLTSDRVREDYDNFDLGENMPEEIIAVSCVSCHDSGATGAEAYPELSLRYFDDVMANAVSREIKPVSLEVLTASLHAHSLALGTMCLVMVLLVALTRAPRSVVGVLAVMIGAGLLADLGSWIPARQNAAFIYGIVGGGLLFQIGVVLSLVIVVLDLWLPRKAQ</sequence>
<name>A0A3B1E7H6_9ZZZZ</name>
<evidence type="ECO:0008006" key="3">
    <source>
        <dbReference type="Google" id="ProtNLM"/>
    </source>
</evidence>
<feature type="transmembrane region" description="Helical" evidence="1">
    <location>
        <begin position="17"/>
        <end position="37"/>
    </location>
</feature>
<protein>
    <recommendedName>
        <fullName evidence="3">Cytochrome c domain-containing protein</fullName>
    </recommendedName>
</protein>
<gene>
    <name evidence="2" type="ORF">MNBD_PLANCTO03-2328</name>
</gene>
<evidence type="ECO:0000313" key="2">
    <source>
        <dbReference type="EMBL" id="VAX42825.1"/>
    </source>
</evidence>
<feature type="transmembrane region" description="Helical" evidence="1">
    <location>
        <begin position="192"/>
        <end position="214"/>
    </location>
</feature>
<organism evidence="2">
    <name type="scientific">hydrothermal vent metagenome</name>
    <dbReference type="NCBI Taxonomy" id="652676"/>
    <lineage>
        <taxon>unclassified sequences</taxon>
        <taxon>metagenomes</taxon>
        <taxon>ecological metagenomes</taxon>
    </lineage>
</organism>
<dbReference type="AlphaFoldDB" id="A0A3B1E7H6"/>
<keyword evidence="1" id="KW-1133">Transmembrane helix</keyword>
<keyword evidence="1" id="KW-0472">Membrane</keyword>
<reference evidence="2" key="1">
    <citation type="submission" date="2018-06" db="EMBL/GenBank/DDBJ databases">
        <authorList>
            <person name="Zhirakovskaya E."/>
        </authorList>
    </citation>
    <scope>NUCLEOTIDE SEQUENCE</scope>
</reference>
<accession>A0A3B1E7H6</accession>
<keyword evidence="1" id="KW-0812">Transmembrane</keyword>
<feature type="transmembrane region" description="Helical" evidence="1">
    <location>
        <begin position="165"/>
        <end position="185"/>
    </location>
</feature>
<proteinExistence type="predicted"/>
<feature type="transmembrane region" description="Helical" evidence="1">
    <location>
        <begin position="220"/>
        <end position="248"/>
    </location>
</feature>